<name>A0AB34K5Z0_PRYPA</name>
<dbReference type="EMBL" id="JBGBPQ010000002">
    <property type="protein sequence ID" value="KAL1528613.1"/>
    <property type="molecule type" value="Genomic_DNA"/>
</dbReference>
<sequence length="323" mass="34399">MHTITFAACAFGAPYHAKHAAVLQGRDGAGAGIAAVAAEYVPALAAAIADGTIFIISIHLIPCSSSLRTAPRGTYRAGTMMARALLLLSLSVLSTRAVELPSCESDTDAHCVGEGADLSNEGINACLQALGAKRSERCTSYLRVITACSSDLEGEGVCASAAMDGESIPCLVQRVKPEQLSESCRTALPKDELKGERLALFWKNGKRILDINEIAELNADDKDTYNRWKKKKGGAKSAKAKERDYAIKTQKKEQTVKQVTQAVVDALANDELTIDAATKFVRQESKAAVENDMTGTLKPFTKGEIAGIAKEALAQAKKAKEEL</sequence>
<evidence type="ECO:0000313" key="1">
    <source>
        <dbReference type="EMBL" id="KAL1528613.1"/>
    </source>
</evidence>
<reference evidence="1 2" key="1">
    <citation type="journal article" date="2024" name="Science">
        <title>Giant polyketide synthase enzymes in the biosynthesis of giant marine polyether toxins.</title>
        <authorList>
            <person name="Fallon T.R."/>
            <person name="Shende V.V."/>
            <person name="Wierzbicki I.H."/>
            <person name="Pendleton A.L."/>
            <person name="Watervoot N.F."/>
            <person name="Auber R.P."/>
            <person name="Gonzalez D.J."/>
            <person name="Wisecaver J.H."/>
            <person name="Moore B.S."/>
        </authorList>
    </citation>
    <scope>NUCLEOTIDE SEQUENCE [LARGE SCALE GENOMIC DNA]</scope>
    <source>
        <strain evidence="1 2">12B1</strain>
    </source>
</reference>
<comment type="caution">
    <text evidence="1">The sequence shown here is derived from an EMBL/GenBank/DDBJ whole genome shotgun (WGS) entry which is preliminary data.</text>
</comment>
<dbReference type="Proteomes" id="UP001515480">
    <property type="component" value="Unassembled WGS sequence"/>
</dbReference>
<organism evidence="1 2">
    <name type="scientific">Prymnesium parvum</name>
    <name type="common">Toxic golden alga</name>
    <dbReference type="NCBI Taxonomy" id="97485"/>
    <lineage>
        <taxon>Eukaryota</taxon>
        <taxon>Haptista</taxon>
        <taxon>Haptophyta</taxon>
        <taxon>Prymnesiophyceae</taxon>
        <taxon>Prymnesiales</taxon>
        <taxon>Prymnesiaceae</taxon>
        <taxon>Prymnesium</taxon>
    </lineage>
</organism>
<proteinExistence type="predicted"/>
<evidence type="ECO:0000313" key="2">
    <source>
        <dbReference type="Proteomes" id="UP001515480"/>
    </source>
</evidence>
<gene>
    <name evidence="1" type="ORF">AB1Y20_009951</name>
</gene>
<dbReference type="AlphaFoldDB" id="A0AB34K5Z0"/>
<keyword evidence="2" id="KW-1185">Reference proteome</keyword>
<accession>A0AB34K5Z0</accession>
<protein>
    <submittedName>
        <fullName evidence="1">Uncharacterized protein</fullName>
    </submittedName>
</protein>